<reference evidence="3 4" key="1">
    <citation type="submission" date="2024-04" db="EMBL/GenBank/DDBJ databases">
        <title>Tritrichomonas musculus Genome.</title>
        <authorList>
            <person name="Alves-Ferreira E."/>
            <person name="Grigg M."/>
            <person name="Lorenzi H."/>
            <person name="Galac M."/>
        </authorList>
    </citation>
    <scope>NUCLEOTIDE SEQUENCE [LARGE SCALE GENOMIC DNA]</scope>
    <source>
        <strain evidence="3 4">EAF2021</strain>
    </source>
</reference>
<sequence>MLQEDTDTFQTQRQQTTPYILFVQKNRDIIGSQNPNLSNTDIAIKLSVMWSNMSNEQRAPYIDESSANKFSFSFTDETEKHNKPQTYASQITESIINSASQISSLDYPLDPENYLVWLGSRVVSQFYNAHGYLPDDLTNLLENRPY</sequence>
<keyword evidence="1" id="KW-0238">DNA-binding</keyword>
<gene>
    <name evidence="3" type="ORF">M9Y10_029340</name>
</gene>
<dbReference type="Pfam" id="PF00505">
    <property type="entry name" value="HMG_box"/>
    <property type="match status" value="1"/>
</dbReference>
<dbReference type="EMBL" id="JAPFFF010000004">
    <property type="protein sequence ID" value="KAK8892118.1"/>
    <property type="molecule type" value="Genomic_DNA"/>
</dbReference>
<evidence type="ECO:0000313" key="4">
    <source>
        <dbReference type="Proteomes" id="UP001470230"/>
    </source>
</evidence>
<evidence type="ECO:0000313" key="3">
    <source>
        <dbReference type="EMBL" id="KAK8892118.1"/>
    </source>
</evidence>
<organism evidence="3 4">
    <name type="scientific">Tritrichomonas musculus</name>
    <dbReference type="NCBI Taxonomy" id="1915356"/>
    <lineage>
        <taxon>Eukaryota</taxon>
        <taxon>Metamonada</taxon>
        <taxon>Parabasalia</taxon>
        <taxon>Tritrichomonadida</taxon>
        <taxon>Tritrichomonadidae</taxon>
        <taxon>Tritrichomonas</taxon>
    </lineage>
</organism>
<keyword evidence="4" id="KW-1185">Reference proteome</keyword>
<dbReference type="InterPro" id="IPR036910">
    <property type="entry name" value="HMG_box_dom_sf"/>
</dbReference>
<dbReference type="Proteomes" id="UP001470230">
    <property type="component" value="Unassembled WGS sequence"/>
</dbReference>
<dbReference type="Gene3D" id="1.10.30.10">
    <property type="entry name" value="High mobility group box domain"/>
    <property type="match status" value="1"/>
</dbReference>
<evidence type="ECO:0000259" key="2">
    <source>
        <dbReference type="PROSITE" id="PS50118"/>
    </source>
</evidence>
<protein>
    <recommendedName>
        <fullName evidence="2">HMG box domain-containing protein</fullName>
    </recommendedName>
</protein>
<name>A0ABR2KLT6_9EUKA</name>
<dbReference type="InterPro" id="IPR009071">
    <property type="entry name" value="HMG_box_dom"/>
</dbReference>
<evidence type="ECO:0000256" key="1">
    <source>
        <dbReference type="PROSITE-ProRule" id="PRU00267"/>
    </source>
</evidence>
<comment type="caution">
    <text evidence="3">The sequence shown here is derived from an EMBL/GenBank/DDBJ whole genome shotgun (WGS) entry which is preliminary data.</text>
</comment>
<dbReference type="CDD" id="cd00084">
    <property type="entry name" value="HMG-box_SF"/>
    <property type="match status" value="1"/>
</dbReference>
<dbReference type="SUPFAM" id="SSF47095">
    <property type="entry name" value="HMG-box"/>
    <property type="match status" value="1"/>
</dbReference>
<keyword evidence="1" id="KW-0539">Nucleus</keyword>
<feature type="domain" description="HMG box" evidence="2">
    <location>
        <begin position="12"/>
        <end position="69"/>
    </location>
</feature>
<dbReference type="SMART" id="SM00398">
    <property type="entry name" value="HMG"/>
    <property type="match status" value="1"/>
</dbReference>
<dbReference type="PROSITE" id="PS50118">
    <property type="entry name" value="HMG_BOX_2"/>
    <property type="match status" value="1"/>
</dbReference>
<feature type="DNA-binding region" description="HMG box" evidence="1">
    <location>
        <begin position="12"/>
        <end position="69"/>
    </location>
</feature>
<accession>A0ABR2KLT6</accession>
<proteinExistence type="predicted"/>